<dbReference type="OrthoDB" id="9808005at2"/>
<keyword evidence="3" id="KW-1003">Cell membrane</keyword>
<dbReference type="PANTHER" id="PTHR30043">
    <property type="entry name" value="PHOSPHONATES TRANSPORT SYSTEM PERMEASE PROTEIN"/>
    <property type="match status" value="1"/>
</dbReference>
<name>A0A1H5TRZ6_9VIBR</name>
<keyword evidence="10" id="KW-1185">Reference proteome</keyword>
<comment type="subcellular location">
    <subcellularLocation>
        <location evidence="1 7">Cell membrane</location>
        <topology evidence="1 7">Multi-pass membrane protein</topology>
    </subcellularLocation>
</comment>
<evidence type="ECO:0000313" key="9">
    <source>
        <dbReference type="EMBL" id="SEF65563.1"/>
    </source>
</evidence>
<feature type="transmembrane region" description="Helical" evidence="7">
    <location>
        <begin position="147"/>
        <end position="170"/>
    </location>
</feature>
<sequence>MQFEQYYQQARRKQKMDALMWSSMFMLLYLLSGHYAEFSLSTILHNAPALFDYIYDTLPQLSWDVLFASRDESGRAVPGSLIYWGYRLHIQIPLLWETINVAIAATLVSSVIAIILAFLAASNGYATAPVRVAVRSFVAFLRTMPELAWAVMFVMAYGVGTFPGFVALTLHTIGSLTKLFYESIETISDKPVRGLTACASTPVQRLRFAFWPQIKPTVLSYMFLRFEINFRSSTILGLVGAGGIGQELMTNISLGRHDQVSITLLLIIIVVALIDMASGVLRKKVISGDVK</sequence>
<evidence type="ECO:0000256" key="4">
    <source>
        <dbReference type="ARBA" id="ARBA00022692"/>
    </source>
</evidence>
<proteinExistence type="inferred from homology"/>
<dbReference type="AlphaFoldDB" id="A0A1H5TRZ6"/>
<feature type="domain" description="ABC transmembrane type-1" evidence="8">
    <location>
        <begin position="95"/>
        <end position="278"/>
    </location>
</feature>
<dbReference type="PANTHER" id="PTHR30043:SF1">
    <property type="entry name" value="ABC TRANSPORT SYSTEM PERMEASE PROTEIN P69"/>
    <property type="match status" value="1"/>
</dbReference>
<evidence type="ECO:0000313" key="10">
    <source>
        <dbReference type="Proteomes" id="UP000236721"/>
    </source>
</evidence>
<dbReference type="InterPro" id="IPR000515">
    <property type="entry name" value="MetI-like"/>
</dbReference>
<gene>
    <name evidence="9" type="ORF">SAMN04488244_102364</name>
</gene>
<comment type="similarity">
    <text evidence="7">Belongs to the binding-protein-dependent transport system permease family.</text>
</comment>
<keyword evidence="5 7" id="KW-1133">Transmembrane helix</keyword>
<keyword evidence="6 7" id="KW-0472">Membrane</keyword>
<dbReference type="Gene3D" id="1.10.3720.10">
    <property type="entry name" value="MetI-like"/>
    <property type="match status" value="1"/>
</dbReference>
<dbReference type="Proteomes" id="UP000236721">
    <property type="component" value="Unassembled WGS sequence"/>
</dbReference>
<organism evidence="9 10">
    <name type="scientific">Vibrio hangzhouensis</name>
    <dbReference type="NCBI Taxonomy" id="462991"/>
    <lineage>
        <taxon>Bacteria</taxon>
        <taxon>Pseudomonadati</taxon>
        <taxon>Pseudomonadota</taxon>
        <taxon>Gammaproteobacteria</taxon>
        <taxon>Vibrionales</taxon>
        <taxon>Vibrionaceae</taxon>
        <taxon>Vibrio</taxon>
    </lineage>
</organism>
<feature type="transmembrane region" description="Helical" evidence="7">
    <location>
        <begin position="101"/>
        <end position="126"/>
    </location>
</feature>
<evidence type="ECO:0000256" key="1">
    <source>
        <dbReference type="ARBA" id="ARBA00004651"/>
    </source>
</evidence>
<keyword evidence="4 7" id="KW-0812">Transmembrane</keyword>
<keyword evidence="2 7" id="KW-0813">Transport</keyword>
<dbReference type="PROSITE" id="PS50928">
    <property type="entry name" value="ABC_TM1"/>
    <property type="match status" value="1"/>
</dbReference>
<feature type="transmembrane region" description="Helical" evidence="7">
    <location>
        <begin position="260"/>
        <end position="281"/>
    </location>
</feature>
<feature type="transmembrane region" description="Helical" evidence="7">
    <location>
        <begin position="18"/>
        <end position="36"/>
    </location>
</feature>
<evidence type="ECO:0000256" key="7">
    <source>
        <dbReference type="RuleBase" id="RU363032"/>
    </source>
</evidence>
<reference evidence="10" key="1">
    <citation type="submission" date="2016-10" db="EMBL/GenBank/DDBJ databases">
        <authorList>
            <person name="Varghese N."/>
            <person name="Submissions S."/>
        </authorList>
    </citation>
    <scope>NUCLEOTIDE SEQUENCE [LARGE SCALE GENOMIC DNA]</scope>
    <source>
        <strain evidence="10">CGMCC 1.7062</strain>
    </source>
</reference>
<protein>
    <submittedName>
        <fullName evidence="9">Phosphonate transport system permease protein</fullName>
    </submittedName>
</protein>
<evidence type="ECO:0000259" key="8">
    <source>
        <dbReference type="PROSITE" id="PS50928"/>
    </source>
</evidence>
<evidence type="ECO:0000256" key="2">
    <source>
        <dbReference type="ARBA" id="ARBA00022448"/>
    </source>
</evidence>
<evidence type="ECO:0000256" key="6">
    <source>
        <dbReference type="ARBA" id="ARBA00023136"/>
    </source>
</evidence>
<dbReference type="GO" id="GO:0005886">
    <property type="term" value="C:plasma membrane"/>
    <property type="evidence" value="ECO:0007669"/>
    <property type="project" value="UniProtKB-SubCell"/>
</dbReference>
<dbReference type="EMBL" id="FNVG01000002">
    <property type="protein sequence ID" value="SEF65563.1"/>
    <property type="molecule type" value="Genomic_DNA"/>
</dbReference>
<dbReference type="NCBIfam" id="TIGR01097">
    <property type="entry name" value="PhnE"/>
    <property type="match status" value="1"/>
</dbReference>
<dbReference type="Pfam" id="PF00528">
    <property type="entry name" value="BPD_transp_1"/>
    <property type="match status" value="1"/>
</dbReference>
<dbReference type="InterPro" id="IPR005769">
    <property type="entry name" value="PhnE/PtxC"/>
</dbReference>
<dbReference type="GO" id="GO:0015416">
    <property type="term" value="F:ABC-type phosphonate transporter activity"/>
    <property type="evidence" value="ECO:0007669"/>
    <property type="project" value="InterPro"/>
</dbReference>
<evidence type="ECO:0000256" key="3">
    <source>
        <dbReference type="ARBA" id="ARBA00022475"/>
    </source>
</evidence>
<dbReference type="RefSeq" id="WP_103878959.1">
    <property type="nucleotide sequence ID" value="NZ_FNVG01000002.1"/>
</dbReference>
<accession>A0A1H5TRZ6</accession>
<dbReference type="SUPFAM" id="SSF161098">
    <property type="entry name" value="MetI-like"/>
    <property type="match status" value="1"/>
</dbReference>
<evidence type="ECO:0000256" key="5">
    <source>
        <dbReference type="ARBA" id="ARBA00022989"/>
    </source>
</evidence>
<dbReference type="InterPro" id="IPR035906">
    <property type="entry name" value="MetI-like_sf"/>
</dbReference>